<sequence length="93" mass="10746">MKALWLSKRGSLTDSGVRQVLERRCDDAGIPHIHPHQFRHTMVHRWLAAGGQENDLMRLADWRSREMISRYAASAADERARDAHRRMALGDEL</sequence>
<keyword evidence="1" id="KW-0233">DNA recombination</keyword>
<evidence type="ECO:0000259" key="2">
    <source>
        <dbReference type="Pfam" id="PF00589"/>
    </source>
</evidence>
<dbReference type="AlphaFoldDB" id="A0A7W9GVF4"/>
<feature type="domain" description="Tyr recombinase" evidence="2">
    <location>
        <begin position="4"/>
        <end position="76"/>
    </location>
</feature>
<name>A0A7W9GVF4_9ACTN</name>
<dbReference type="EMBL" id="JACHMM010000001">
    <property type="protein sequence ID" value="MBB5790774.1"/>
    <property type="molecule type" value="Genomic_DNA"/>
</dbReference>
<accession>A0A7W9GVF4</accession>
<dbReference type="RefSeq" id="WP_221441332.1">
    <property type="nucleotide sequence ID" value="NZ_JACHMM010000001.1"/>
</dbReference>
<keyword evidence="4" id="KW-1185">Reference proteome</keyword>
<dbReference type="Pfam" id="PF00589">
    <property type="entry name" value="Phage_integrase"/>
    <property type="match status" value="1"/>
</dbReference>
<dbReference type="SUPFAM" id="SSF56349">
    <property type="entry name" value="DNA breaking-rejoining enzymes"/>
    <property type="match status" value="1"/>
</dbReference>
<dbReference type="InterPro" id="IPR011010">
    <property type="entry name" value="DNA_brk_join_enz"/>
</dbReference>
<dbReference type="GO" id="GO:0003677">
    <property type="term" value="F:DNA binding"/>
    <property type="evidence" value="ECO:0007669"/>
    <property type="project" value="InterPro"/>
</dbReference>
<gene>
    <name evidence="3" type="ORF">HD601_005349</name>
</gene>
<evidence type="ECO:0000256" key="1">
    <source>
        <dbReference type="ARBA" id="ARBA00023172"/>
    </source>
</evidence>
<comment type="caution">
    <text evidence="3">The sequence shown here is derived from an EMBL/GenBank/DDBJ whole genome shotgun (WGS) entry which is preliminary data.</text>
</comment>
<reference evidence="3 4" key="1">
    <citation type="submission" date="2020-08" db="EMBL/GenBank/DDBJ databases">
        <title>Sequencing the genomes of 1000 actinobacteria strains.</title>
        <authorList>
            <person name="Klenk H.-P."/>
        </authorList>
    </citation>
    <scope>NUCLEOTIDE SEQUENCE [LARGE SCALE GENOMIC DNA]</scope>
    <source>
        <strain evidence="3 4">DSM 102122</strain>
    </source>
</reference>
<protein>
    <submittedName>
        <fullName evidence="3">Integrase</fullName>
    </submittedName>
</protein>
<dbReference type="GO" id="GO:0006310">
    <property type="term" value="P:DNA recombination"/>
    <property type="evidence" value="ECO:0007669"/>
    <property type="project" value="UniProtKB-KW"/>
</dbReference>
<dbReference type="InterPro" id="IPR002104">
    <property type="entry name" value="Integrase_catalytic"/>
</dbReference>
<evidence type="ECO:0000313" key="3">
    <source>
        <dbReference type="EMBL" id="MBB5790774.1"/>
    </source>
</evidence>
<organism evidence="3 4">
    <name type="scientific">Jiangella mangrovi</name>
    <dbReference type="NCBI Taxonomy" id="1524084"/>
    <lineage>
        <taxon>Bacteria</taxon>
        <taxon>Bacillati</taxon>
        <taxon>Actinomycetota</taxon>
        <taxon>Actinomycetes</taxon>
        <taxon>Jiangellales</taxon>
        <taxon>Jiangellaceae</taxon>
        <taxon>Jiangella</taxon>
    </lineage>
</organism>
<dbReference type="InterPro" id="IPR013762">
    <property type="entry name" value="Integrase-like_cat_sf"/>
</dbReference>
<evidence type="ECO:0000313" key="4">
    <source>
        <dbReference type="Proteomes" id="UP000542813"/>
    </source>
</evidence>
<dbReference type="Gene3D" id="1.10.443.10">
    <property type="entry name" value="Intergrase catalytic core"/>
    <property type="match status" value="1"/>
</dbReference>
<proteinExistence type="predicted"/>
<dbReference type="Proteomes" id="UP000542813">
    <property type="component" value="Unassembled WGS sequence"/>
</dbReference>
<dbReference type="GO" id="GO:0015074">
    <property type="term" value="P:DNA integration"/>
    <property type="evidence" value="ECO:0007669"/>
    <property type="project" value="InterPro"/>
</dbReference>